<dbReference type="Pfam" id="PF13592">
    <property type="entry name" value="HTH_33"/>
    <property type="match status" value="1"/>
</dbReference>
<geneLocation type="plasmid" evidence="3 4">
    <name>unnamed2</name>
</geneLocation>
<protein>
    <submittedName>
        <fullName evidence="3">IS630 family transposase</fullName>
    </submittedName>
</protein>
<feature type="domain" description="Tc1-like transposase DDE" evidence="1">
    <location>
        <begin position="88"/>
        <end position="237"/>
    </location>
</feature>
<dbReference type="InterPro" id="IPR038717">
    <property type="entry name" value="Tc1-like_DDE_dom"/>
</dbReference>
<dbReference type="NCBIfam" id="NF033545">
    <property type="entry name" value="transpos_IS630"/>
    <property type="match status" value="1"/>
</dbReference>
<organism evidence="3 4">
    <name type="scientific">Halocatena salina</name>
    <dbReference type="NCBI Taxonomy" id="2934340"/>
    <lineage>
        <taxon>Archaea</taxon>
        <taxon>Methanobacteriati</taxon>
        <taxon>Methanobacteriota</taxon>
        <taxon>Stenosarchaea group</taxon>
        <taxon>Halobacteria</taxon>
        <taxon>Halobacteriales</taxon>
        <taxon>Natronomonadaceae</taxon>
        <taxon>Halocatena</taxon>
    </lineage>
</organism>
<dbReference type="InterPro" id="IPR047655">
    <property type="entry name" value="Transpos_IS630-like"/>
</dbReference>
<evidence type="ECO:0000313" key="3">
    <source>
        <dbReference type="EMBL" id="UPM44849.1"/>
    </source>
</evidence>
<proteinExistence type="predicted"/>
<dbReference type="PANTHER" id="PTHR46564:SF1">
    <property type="entry name" value="TRANSPOSASE"/>
    <property type="match status" value="1"/>
</dbReference>
<dbReference type="PANTHER" id="PTHR46564">
    <property type="entry name" value="TRANSPOSASE"/>
    <property type="match status" value="1"/>
</dbReference>
<accession>A0A8U0A7M4</accession>
<dbReference type="Pfam" id="PF13358">
    <property type="entry name" value="DDE_3"/>
    <property type="match status" value="1"/>
</dbReference>
<dbReference type="EMBL" id="CP096021">
    <property type="protein sequence ID" value="UPM44849.1"/>
    <property type="molecule type" value="Genomic_DNA"/>
</dbReference>
<keyword evidence="3" id="KW-0614">Plasmid</keyword>
<feature type="domain" description="Winged helix-turn helix" evidence="2">
    <location>
        <begin position="16"/>
        <end position="73"/>
    </location>
</feature>
<gene>
    <name evidence="3" type="ORF">MW046_15790</name>
</gene>
<dbReference type="RefSeq" id="WP_247995503.1">
    <property type="nucleotide sequence ID" value="NZ_CP096021.1"/>
</dbReference>
<keyword evidence="4" id="KW-1185">Reference proteome</keyword>
<evidence type="ECO:0000313" key="4">
    <source>
        <dbReference type="Proteomes" id="UP000831768"/>
    </source>
</evidence>
<dbReference type="KEGG" id="haad:MW046_15790"/>
<dbReference type="Proteomes" id="UP000831768">
    <property type="component" value="Plasmid unnamed2"/>
</dbReference>
<dbReference type="InterPro" id="IPR036397">
    <property type="entry name" value="RNaseH_sf"/>
</dbReference>
<dbReference type="InterPro" id="IPR025959">
    <property type="entry name" value="Winged_HTH_dom"/>
</dbReference>
<name>A0A8U0A7M4_9EURY</name>
<dbReference type="GeneID" id="71929539"/>
<evidence type="ECO:0000259" key="2">
    <source>
        <dbReference type="Pfam" id="PF13592"/>
    </source>
</evidence>
<dbReference type="Gene3D" id="3.30.420.10">
    <property type="entry name" value="Ribonuclease H-like superfamily/Ribonuclease H"/>
    <property type="match status" value="1"/>
</dbReference>
<reference evidence="3" key="1">
    <citation type="submission" date="2022-04" db="EMBL/GenBank/DDBJ databases">
        <title>Halocatena sp. nov., isolated from a salt lake.</title>
        <authorList>
            <person name="Cui H.-L."/>
        </authorList>
    </citation>
    <scope>NUCLEOTIDE SEQUENCE</scope>
    <source>
        <strain evidence="3">AD-1</strain>
        <plasmid evidence="3">unnamed2</plasmid>
    </source>
</reference>
<dbReference type="AlphaFoldDB" id="A0A8U0A7M4"/>
<sequence>MRNASREGPQAHGFETNLWTLDRIAEIIEREFDISVSSSSVWRYLRKMGWSCQKPEQRARERDDEEIRRWMTETWPAIKKARTEGYTLVFVDECGFYLDPVVRRTWAPRGETPVQYSWTRQGRLSVFTALLVTLRDNEQPPDVGLFFWIREKHYTGWIIYELLRDDLRYRWQDSILVLDNWAGHKKAARLLEEAFDDTSLALDIEYLPPYAPELNPVEQVWGHTKYGELSNYVPEDIDTLEARVDQSIAAKDEQPELLQGFLKAAELDFGLK</sequence>
<evidence type="ECO:0000259" key="1">
    <source>
        <dbReference type="Pfam" id="PF13358"/>
    </source>
</evidence>
<dbReference type="GO" id="GO:0003676">
    <property type="term" value="F:nucleic acid binding"/>
    <property type="evidence" value="ECO:0007669"/>
    <property type="project" value="InterPro"/>
</dbReference>